<name>A0A1Y4EJG1_9FIRM</name>
<reference evidence="4" key="1">
    <citation type="submission" date="2017-04" db="EMBL/GenBank/DDBJ databases">
        <title>Function of individual gut microbiota members based on whole genome sequencing of pure cultures obtained from chicken caecum.</title>
        <authorList>
            <person name="Medvecky M."/>
            <person name="Cejkova D."/>
            <person name="Polansky O."/>
            <person name="Karasova D."/>
            <person name="Kubasova T."/>
            <person name="Cizek A."/>
            <person name="Rychlik I."/>
        </authorList>
    </citation>
    <scope>NUCLEOTIDE SEQUENCE [LARGE SCALE GENOMIC DNA]</scope>
    <source>
        <strain evidence="4">An175</strain>
    </source>
</reference>
<feature type="domain" description="Putative amidase" evidence="1">
    <location>
        <begin position="6"/>
        <end position="153"/>
    </location>
</feature>
<dbReference type="OrthoDB" id="9812429at2"/>
<evidence type="ECO:0000313" key="3">
    <source>
        <dbReference type="EMBL" id="RGE70475.1"/>
    </source>
</evidence>
<dbReference type="AlphaFoldDB" id="A0A1Y4EJG1"/>
<organism evidence="2 4">
    <name type="scientific">Anaerotruncus colihominis</name>
    <dbReference type="NCBI Taxonomy" id="169435"/>
    <lineage>
        <taxon>Bacteria</taxon>
        <taxon>Bacillati</taxon>
        <taxon>Bacillota</taxon>
        <taxon>Clostridia</taxon>
        <taxon>Eubacteriales</taxon>
        <taxon>Oscillospiraceae</taxon>
        <taxon>Anaerotruncus</taxon>
    </lineage>
</organism>
<reference evidence="3 5" key="3">
    <citation type="submission" date="2018-08" db="EMBL/GenBank/DDBJ databases">
        <title>A genome reference for cultivated species of the human gut microbiota.</title>
        <authorList>
            <person name="Zou Y."/>
            <person name="Xue W."/>
            <person name="Luo G."/>
        </authorList>
    </citation>
    <scope>NUCLEOTIDE SEQUENCE [LARGE SCALE GENOMIC DNA]</scope>
    <source>
        <strain evidence="3 5">TF05-12AC</strain>
    </source>
</reference>
<dbReference type="PANTHER" id="PTHR40032">
    <property type="entry name" value="EXPORTED PROTEIN-RELATED"/>
    <property type="match status" value="1"/>
</dbReference>
<reference evidence="2" key="2">
    <citation type="journal article" date="2018" name="BMC Genomics">
        <title>Whole genome sequencing and function prediction of 133 gut anaerobes isolated from chicken caecum in pure cultures.</title>
        <authorList>
            <person name="Medvecky M."/>
            <person name="Cejkova D."/>
            <person name="Polansky O."/>
            <person name="Karasova D."/>
            <person name="Kubasova T."/>
            <person name="Cizek A."/>
            <person name="Rychlik I."/>
        </authorList>
    </citation>
    <scope>NUCLEOTIDE SEQUENCE</scope>
    <source>
        <strain evidence="2">An175</strain>
    </source>
</reference>
<sequence length="161" mass="17999">MMTTVSYNREKAVSYAEKWAFSRNPRYMSFDGIGGDCTSFVSQCLYAGSGVMNYTPVMGWYYNSAADRAPAWSGVPYLYQFLTGNRSVGPFAHEAAIEKLELGDIIQLGDASGKWYHSLLVCKAGANPYVTTHTFDAWMRPLSSYTYANARGLHIEGVRNW</sequence>
<dbReference type="InterPro" id="IPR024301">
    <property type="entry name" value="Amidase_6"/>
</dbReference>
<evidence type="ECO:0000313" key="4">
    <source>
        <dbReference type="Proteomes" id="UP000196386"/>
    </source>
</evidence>
<dbReference type="Proteomes" id="UP000260828">
    <property type="component" value="Unassembled WGS sequence"/>
</dbReference>
<dbReference type="Proteomes" id="UP000196386">
    <property type="component" value="Unassembled WGS sequence"/>
</dbReference>
<evidence type="ECO:0000313" key="5">
    <source>
        <dbReference type="Proteomes" id="UP000260828"/>
    </source>
</evidence>
<protein>
    <submittedName>
        <fullName evidence="2">Amidase</fullName>
    </submittedName>
</protein>
<evidence type="ECO:0000313" key="2">
    <source>
        <dbReference type="EMBL" id="OUP71189.1"/>
    </source>
</evidence>
<comment type="caution">
    <text evidence="2">The sequence shown here is derived from an EMBL/GenBank/DDBJ whole genome shotgun (WGS) entry which is preliminary data.</text>
</comment>
<dbReference type="EMBL" id="NFKP01000002">
    <property type="protein sequence ID" value="OUP71189.1"/>
    <property type="molecule type" value="Genomic_DNA"/>
</dbReference>
<dbReference type="EMBL" id="QVME01000001">
    <property type="protein sequence ID" value="RGE70475.1"/>
    <property type="molecule type" value="Genomic_DNA"/>
</dbReference>
<dbReference type="PANTHER" id="PTHR40032:SF1">
    <property type="entry name" value="EXPORTED PROTEIN"/>
    <property type="match status" value="1"/>
</dbReference>
<gene>
    <name evidence="2" type="ORF">B5F11_02670</name>
    <name evidence="3" type="ORF">DXC40_01880</name>
</gene>
<dbReference type="Pfam" id="PF12671">
    <property type="entry name" value="Amidase_6"/>
    <property type="match status" value="1"/>
</dbReference>
<proteinExistence type="predicted"/>
<evidence type="ECO:0000259" key="1">
    <source>
        <dbReference type="Pfam" id="PF12671"/>
    </source>
</evidence>
<accession>A0A1Y4EJG1</accession>